<dbReference type="CDD" id="cd17963">
    <property type="entry name" value="DEADc_DDX19_DDX25"/>
    <property type="match status" value="1"/>
</dbReference>
<dbReference type="PANTHER" id="PTHR47958">
    <property type="entry name" value="ATP-DEPENDENT RNA HELICASE DBP3"/>
    <property type="match status" value="1"/>
</dbReference>
<dbReference type="PROSITE" id="PS51195">
    <property type="entry name" value="Q_MOTIF"/>
    <property type="match status" value="1"/>
</dbReference>
<dbReference type="AlphaFoldDB" id="A0AAW1RDL1"/>
<feature type="short sequence motif" description="Q motif" evidence="6">
    <location>
        <begin position="67"/>
        <end position="96"/>
    </location>
</feature>
<proteinExistence type="inferred from homology"/>
<dbReference type="GO" id="GO:0003724">
    <property type="term" value="F:RNA helicase activity"/>
    <property type="evidence" value="ECO:0007669"/>
    <property type="project" value="UniProtKB-EC"/>
</dbReference>
<evidence type="ECO:0000259" key="9">
    <source>
        <dbReference type="PROSITE" id="PS51192"/>
    </source>
</evidence>
<dbReference type="CDD" id="cd18787">
    <property type="entry name" value="SF2_C_DEAD"/>
    <property type="match status" value="1"/>
</dbReference>
<keyword evidence="2 7" id="KW-0547">Nucleotide-binding</keyword>
<dbReference type="PROSITE" id="PS00039">
    <property type="entry name" value="DEAD_ATP_HELICASE"/>
    <property type="match status" value="1"/>
</dbReference>
<evidence type="ECO:0000256" key="6">
    <source>
        <dbReference type="PROSITE-ProRule" id="PRU00552"/>
    </source>
</evidence>
<feature type="domain" description="Helicase ATP-binding" evidence="9">
    <location>
        <begin position="101"/>
        <end position="274"/>
    </location>
</feature>
<dbReference type="Proteomes" id="UP001438707">
    <property type="component" value="Unassembled WGS sequence"/>
</dbReference>
<dbReference type="InterPro" id="IPR027417">
    <property type="entry name" value="P-loop_NTPase"/>
</dbReference>
<sequence>MNDTDDSPPPGFENVAAGTHDVPGVNGHSSIHEAGNGGAAPQSQLQDPETDDIRTVQHPDTPYSSAKSFDELPINQELLQGLYNEMKFERPSRVQADTLPMILNPPFRNLVAQAHNGSGKTTCFVLALLGRVDVNTAQPQCLCMCPTRELVVQNMQVLQRLGRYTKITSTSTASDRYEIATRQTRITEQVIIGTHGKMKTWVTKGALATRYIKLLVFDEADEMLKADGFGSDSVRLIRQLQKDSATLQILLFSATFDERVRMFAQKVAGPDANQLFIPKEELSLEVIKQYRVMCSSQEDKERVLSNMIFPNCERLGQTIIFVQRRETGRRLHTAMEAAGHRCTSIQGDMGHEARDRVISEFRSGATKILIATDVLARGFDVTQVTLVVNFDVPTERDSRRPAFETYLHRIGRSGRFGRRGAAFNLVATPQERDIVDSIQDYFKHEIPSLESTDEDRFIAVLHDAGLTDVEA</sequence>
<evidence type="ECO:0000259" key="10">
    <source>
        <dbReference type="PROSITE" id="PS51194"/>
    </source>
</evidence>
<keyword evidence="4 7" id="KW-0347">Helicase</keyword>
<dbReference type="Gene3D" id="3.40.50.300">
    <property type="entry name" value="P-loop containing nucleotide triphosphate hydrolases"/>
    <property type="match status" value="2"/>
</dbReference>
<dbReference type="InterPro" id="IPR014001">
    <property type="entry name" value="Helicase_ATP-bd"/>
</dbReference>
<dbReference type="GO" id="GO:0005524">
    <property type="term" value="F:ATP binding"/>
    <property type="evidence" value="ECO:0007669"/>
    <property type="project" value="UniProtKB-KW"/>
</dbReference>
<protein>
    <recommendedName>
        <fullName evidence="1">RNA helicase</fullName>
        <ecNumber evidence="1">3.6.4.13</ecNumber>
    </recommendedName>
</protein>
<evidence type="ECO:0000256" key="4">
    <source>
        <dbReference type="ARBA" id="ARBA00022806"/>
    </source>
</evidence>
<keyword evidence="3 7" id="KW-0378">Hydrolase</keyword>
<evidence type="ECO:0000256" key="8">
    <source>
        <dbReference type="SAM" id="MobiDB-lite"/>
    </source>
</evidence>
<dbReference type="SMART" id="SM00487">
    <property type="entry name" value="DEXDc"/>
    <property type="match status" value="1"/>
</dbReference>
<dbReference type="InterPro" id="IPR011545">
    <property type="entry name" value="DEAD/DEAH_box_helicase_dom"/>
</dbReference>
<dbReference type="PROSITE" id="PS51192">
    <property type="entry name" value="HELICASE_ATP_BIND_1"/>
    <property type="match status" value="1"/>
</dbReference>
<feature type="domain" description="Helicase C-terminal" evidence="10">
    <location>
        <begin position="286"/>
        <end position="457"/>
    </location>
</feature>
<gene>
    <name evidence="12" type="ORF">WJX74_006220</name>
</gene>
<dbReference type="GO" id="GO:0003676">
    <property type="term" value="F:nucleic acid binding"/>
    <property type="evidence" value="ECO:0007669"/>
    <property type="project" value="InterPro"/>
</dbReference>
<dbReference type="InterPro" id="IPR000629">
    <property type="entry name" value="RNA-helicase_DEAD-box_CS"/>
</dbReference>
<dbReference type="PROSITE" id="PS51194">
    <property type="entry name" value="HELICASE_CTER"/>
    <property type="match status" value="1"/>
</dbReference>
<comment type="similarity">
    <text evidence="7">Belongs to the DEAD box helicase family.</text>
</comment>
<evidence type="ECO:0000256" key="5">
    <source>
        <dbReference type="ARBA" id="ARBA00022840"/>
    </source>
</evidence>
<name>A0AAW1RDL1_9CHLO</name>
<evidence type="ECO:0000256" key="3">
    <source>
        <dbReference type="ARBA" id="ARBA00022801"/>
    </source>
</evidence>
<evidence type="ECO:0000313" key="13">
    <source>
        <dbReference type="Proteomes" id="UP001438707"/>
    </source>
</evidence>
<evidence type="ECO:0000313" key="12">
    <source>
        <dbReference type="EMBL" id="KAK9831688.1"/>
    </source>
</evidence>
<keyword evidence="13" id="KW-1185">Reference proteome</keyword>
<evidence type="ECO:0000256" key="1">
    <source>
        <dbReference type="ARBA" id="ARBA00012552"/>
    </source>
</evidence>
<organism evidence="12 13">
    <name type="scientific">Apatococcus lobatus</name>
    <dbReference type="NCBI Taxonomy" id="904363"/>
    <lineage>
        <taxon>Eukaryota</taxon>
        <taxon>Viridiplantae</taxon>
        <taxon>Chlorophyta</taxon>
        <taxon>core chlorophytes</taxon>
        <taxon>Trebouxiophyceae</taxon>
        <taxon>Chlorellales</taxon>
        <taxon>Chlorellaceae</taxon>
        <taxon>Apatococcus</taxon>
    </lineage>
</organism>
<dbReference type="EC" id="3.6.4.13" evidence="1"/>
<dbReference type="GO" id="GO:0016787">
    <property type="term" value="F:hydrolase activity"/>
    <property type="evidence" value="ECO:0007669"/>
    <property type="project" value="UniProtKB-KW"/>
</dbReference>
<dbReference type="SUPFAM" id="SSF52540">
    <property type="entry name" value="P-loop containing nucleoside triphosphate hydrolases"/>
    <property type="match status" value="1"/>
</dbReference>
<dbReference type="SMART" id="SM00490">
    <property type="entry name" value="HELICc"/>
    <property type="match status" value="1"/>
</dbReference>
<comment type="caution">
    <text evidence="12">The sequence shown here is derived from an EMBL/GenBank/DDBJ whole genome shotgun (WGS) entry which is preliminary data.</text>
</comment>
<keyword evidence="5 7" id="KW-0067">ATP-binding</keyword>
<feature type="domain" description="DEAD-box RNA helicase Q" evidence="11">
    <location>
        <begin position="67"/>
        <end position="96"/>
    </location>
</feature>
<accession>A0AAW1RDL1</accession>
<feature type="region of interest" description="Disordered" evidence="8">
    <location>
        <begin position="1"/>
        <end position="67"/>
    </location>
</feature>
<reference evidence="12 13" key="1">
    <citation type="journal article" date="2024" name="Nat. Commun.">
        <title>Phylogenomics reveals the evolutionary origins of lichenization in chlorophyte algae.</title>
        <authorList>
            <person name="Puginier C."/>
            <person name="Libourel C."/>
            <person name="Otte J."/>
            <person name="Skaloud P."/>
            <person name="Haon M."/>
            <person name="Grisel S."/>
            <person name="Petersen M."/>
            <person name="Berrin J.G."/>
            <person name="Delaux P.M."/>
            <person name="Dal Grande F."/>
            <person name="Keller J."/>
        </authorList>
    </citation>
    <scope>NUCLEOTIDE SEQUENCE [LARGE SCALE GENOMIC DNA]</scope>
    <source>
        <strain evidence="12 13">SAG 2145</strain>
    </source>
</reference>
<dbReference type="InterPro" id="IPR001650">
    <property type="entry name" value="Helicase_C-like"/>
</dbReference>
<dbReference type="Pfam" id="PF00271">
    <property type="entry name" value="Helicase_C"/>
    <property type="match status" value="1"/>
</dbReference>
<evidence type="ECO:0000256" key="2">
    <source>
        <dbReference type="ARBA" id="ARBA00022741"/>
    </source>
</evidence>
<dbReference type="Pfam" id="PF00270">
    <property type="entry name" value="DEAD"/>
    <property type="match status" value="1"/>
</dbReference>
<evidence type="ECO:0000256" key="7">
    <source>
        <dbReference type="RuleBase" id="RU000492"/>
    </source>
</evidence>
<dbReference type="InterPro" id="IPR014014">
    <property type="entry name" value="RNA_helicase_DEAD_Q_motif"/>
</dbReference>
<dbReference type="EMBL" id="JALJOS010000013">
    <property type="protein sequence ID" value="KAK9831688.1"/>
    <property type="molecule type" value="Genomic_DNA"/>
</dbReference>
<evidence type="ECO:0000259" key="11">
    <source>
        <dbReference type="PROSITE" id="PS51195"/>
    </source>
</evidence>